<dbReference type="GO" id="GO:0106310">
    <property type="term" value="F:protein serine kinase activity"/>
    <property type="evidence" value="ECO:0007669"/>
    <property type="project" value="RHEA"/>
</dbReference>
<evidence type="ECO:0000256" key="5">
    <source>
        <dbReference type="ARBA" id="ARBA00022692"/>
    </source>
</evidence>
<dbReference type="FunFam" id="2.90.10.10:FF:000041">
    <property type="entry name" value="Uncharacterized protein"/>
    <property type="match status" value="1"/>
</dbReference>
<dbReference type="PANTHER" id="PTHR47976:SF108">
    <property type="entry name" value="G-TYPE LECTIN S-RECEPTOR-LIKE SERINE_THREONINE-PROTEIN KINASE LECRK1"/>
    <property type="match status" value="1"/>
</dbReference>
<evidence type="ECO:0000256" key="15">
    <source>
        <dbReference type="ARBA" id="ARBA00023180"/>
    </source>
</evidence>
<feature type="transmembrane region" description="Helical" evidence="20">
    <location>
        <begin position="448"/>
        <end position="475"/>
    </location>
</feature>
<evidence type="ECO:0000259" key="23">
    <source>
        <dbReference type="PROSITE" id="PS50927"/>
    </source>
</evidence>
<keyword evidence="14 24" id="KW-0675">Receptor</keyword>
<keyword evidence="6 21" id="KW-0732">Signal</keyword>
<dbReference type="GO" id="GO:0016020">
    <property type="term" value="C:membrane"/>
    <property type="evidence" value="ECO:0007669"/>
    <property type="project" value="UniProtKB-SubCell"/>
</dbReference>
<feature type="binding site" evidence="19">
    <location>
        <position position="540"/>
    </location>
    <ligand>
        <name>ATP</name>
        <dbReference type="ChEBI" id="CHEBI:30616"/>
    </ligand>
</feature>
<keyword evidence="15" id="KW-0325">Glycoprotein</keyword>
<dbReference type="InterPro" id="IPR036426">
    <property type="entry name" value="Bulb-type_lectin_dom_sf"/>
</dbReference>
<evidence type="ECO:0000256" key="10">
    <source>
        <dbReference type="ARBA" id="ARBA00022840"/>
    </source>
</evidence>
<dbReference type="SUPFAM" id="SSF56112">
    <property type="entry name" value="Protein kinase-like (PK-like)"/>
    <property type="match status" value="1"/>
</dbReference>
<feature type="domain" description="Protein kinase" evidence="22">
    <location>
        <begin position="509"/>
        <end position="795"/>
    </location>
</feature>
<keyword evidence="13" id="KW-1015">Disulfide bond</keyword>
<dbReference type="AlphaFoldDB" id="A0A5B7AA86"/>
<feature type="domain" description="Bulb-type lectin" evidence="23">
    <location>
        <begin position="26"/>
        <end position="147"/>
    </location>
</feature>
<evidence type="ECO:0000256" key="12">
    <source>
        <dbReference type="ARBA" id="ARBA00023136"/>
    </source>
</evidence>
<dbReference type="FunFam" id="2.90.10.10:FF:000013">
    <property type="entry name" value="G-type lectin S-receptor-like serine/threonine-protein kinase LECRK1"/>
    <property type="match status" value="1"/>
</dbReference>
<dbReference type="InterPro" id="IPR051343">
    <property type="entry name" value="G-type_lectin_kinases/EP1-like"/>
</dbReference>
<keyword evidence="11 20" id="KW-1133">Transmembrane helix</keyword>
<evidence type="ECO:0000259" key="22">
    <source>
        <dbReference type="PROSITE" id="PS50011"/>
    </source>
</evidence>
<dbReference type="PROSITE" id="PS50011">
    <property type="entry name" value="PROTEIN_KINASE_DOM"/>
    <property type="match status" value="1"/>
</dbReference>
<keyword evidence="8 18" id="KW-0547">Nucleotide-binding</keyword>
<dbReference type="PANTHER" id="PTHR47976">
    <property type="entry name" value="G-TYPE LECTIN S-RECEPTOR-LIKE SERINE/THREONINE-PROTEIN KINASE SD2-5"/>
    <property type="match status" value="1"/>
</dbReference>
<evidence type="ECO:0000256" key="3">
    <source>
        <dbReference type="ARBA" id="ARBA00022536"/>
    </source>
</evidence>
<dbReference type="Pfam" id="PF01453">
    <property type="entry name" value="B_lectin"/>
    <property type="match status" value="1"/>
</dbReference>
<dbReference type="FunFam" id="2.90.10.30:FF:000001">
    <property type="entry name" value="Serine/threonine-protein kinase"/>
    <property type="match status" value="1"/>
</dbReference>
<comment type="catalytic activity">
    <reaction evidence="16 18">
        <text>L-threonyl-[protein] + ATP = O-phospho-L-threonyl-[protein] + ADP + H(+)</text>
        <dbReference type="Rhea" id="RHEA:46608"/>
        <dbReference type="Rhea" id="RHEA-COMP:11060"/>
        <dbReference type="Rhea" id="RHEA-COMP:11605"/>
        <dbReference type="ChEBI" id="CHEBI:15378"/>
        <dbReference type="ChEBI" id="CHEBI:30013"/>
        <dbReference type="ChEBI" id="CHEBI:30616"/>
        <dbReference type="ChEBI" id="CHEBI:61977"/>
        <dbReference type="ChEBI" id="CHEBI:456216"/>
        <dbReference type="EC" id="2.7.11.1"/>
    </reaction>
</comment>
<dbReference type="EMBL" id="GHES01022077">
    <property type="protein sequence ID" value="MPA52636.1"/>
    <property type="molecule type" value="Transcribed_RNA"/>
</dbReference>
<dbReference type="FunFam" id="1.10.510.10:FF:000237">
    <property type="entry name" value="G-type lectin S-receptor-like serine/threonine-protein kinase"/>
    <property type="match status" value="1"/>
</dbReference>
<keyword evidence="4 18" id="KW-0808">Transferase</keyword>
<dbReference type="GO" id="GO:0005524">
    <property type="term" value="F:ATP binding"/>
    <property type="evidence" value="ECO:0007669"/>
    <property type="project" value="UniProtKB-UniRule"/>
</dbReference>
<keyword evidence="2 18" id="KW-0723">Serine/threonine-protein kinase</keyword>
<evidence type="ECO:0000256" key="20">
    <source>
        <dbReference type="SAM" id="Phobius"/>
    </source>
</evidence>
<evidence type="ECO:0000256" key="17">
    <source>
        <dbReference type="ARBA" id="ARBA00048679"/>
    </source>
</evidence>
<evidence type="ECO:0000256" key="9">
    <source>
        <dbReference type="ARBA" id="ARBA00022777"/>
    </source>
</evidence>
<sequence>MSSAVPYPIYVMLLLLLPFSTTAQTYSNVTLGTSLTASDNNSSWLSPSGEFAFGFQKIGTGGFLLAIWFNKIPEKTITWSANGNNLAQEGSKIQLTTDGRFVLSDPRGQQIWDANLGGNGVAYAAMLNSGNLVVASNDSATLWQSFDEPTDTILPTQILSQGSRLVARFSETNYSSGRFEFILQTDGNLVLYTTNFPLDSPNTAYWSTKTVGSGFQVIYNLSGYISLTARNGSVLNTTVASNAASTSQFYQRAILEYDGVLRQFVYPKSASSTGGWPMAWSSLSFTPPDICMSIMQNTGGGACGFNSYCVLGNEQRPKCECPSGYIFIDPNDELSGCKPNFVPQNCDQESQETDLFGFNDMANTDWPLSDYEYFQPVTEDWCRRACLSDCFCAVAIFRNGNCWKKKNPLSNGRIDPSVGGKALIKVRKDNSTAKSAGACSKKKDQSTLIITGSVLLGSSVFLNLLLLLLPLLAIFRFNNRKTKMLQPYPVVPGMNLRIFSYKELEEATDGFKEELGRGAFATVYKGVLKSENGNLVAVKKLDKMVREGDQEFKAEVSAIGRTNHKNLVQLLGYCNEGENRLLVYEFMSNGSLASFLFENSRPNWHRRIQVAFGTARGLHYLHDECSTQIIHCDIKPQNVLIDESFAARISDFGLAKLLKTDQTRTTTAIRGTKGYVAPEWFKSMPITVKVDVYSYGILLLELICCRRSVEIDVEHEDEMILSDWAYDCYKEGKLQLLVKNDEAALDDIKRLEKFVMIAIWCIQEDPSLRPTMKKVTQMLEGAVEVSVPPDPSSFISSI</sequence>
<dbReference type="InterPro" id="IPR008271">
    <property type="entry name" value="Ser/Thr_kinase_AS"/>
</dbReference>
<dbReference type="PROSITE" id="PS00107">
    <property type="entry name" value="PROTEIN_KINASE_ATP"/>
    <property type="match status" value="1"/>
</dbReference>
<evidence type="ECO:0000256" key="2">
    <source>
        <dbReference type="ARBA" id="ARBA00022527"/>
    </source>
</evidence>
<dbReference type="InterPro" id="IPR024171">
    <property type="entry name" value="SRK-like_kinase"/>
</dbReference>
<evidence type="ECO:0000256" key="13">
    <source>
        <dbReference type="ARBA" id="ARBA00023157"/>
    </source>
</evidence>
<dbReference type="PROSITE" id="PS50927">
    <property type="entry name" value="BULB_LECTIN"/>
    <property type="match status" value="1"/>
</dbReference>
<feature type="chain" id="PRO_5023110661" description="Receptor-like serine/threonine-protein kinase" evidence="21">
    <location>
        <begin position="24"/>
        <end position="798"/>
    </location>
</feature>
<keyword evidence="9 18" id="KW-0418">Kinase</keyword>
<reference evidence="24" key="1">
    <citation type="submission" date="2019-08" db="EMBL/GenBank/DDBJ databases">
        <title>Reference gene set and small RNA set construction with multiple tissues from Davidia involucrata Baill.</title>
        <authorList>
            <person name="Yang H."/>
            <person name="Zhou C."/>
            <person name="Li G."/>
            <person name="Wang J."/>
            <person name="Gao P."/>
            <person name="Wang M."/>
            <person name="Wang R."/>
            <person name="Zhao Y."/>
        </authorList>
    </citation>
    <scope>NUCLEOTIDE SEQUENCE</scope>
    <source>
        <tissue evidence="24">Mixed with DoveR01_LX</tissue>
    </source>
</reference>
<evidence type="ECO:0000256" key="16">
    <source>
        <dbReference type="ARBA" id="ARBA00047899"/>
    </source>
</evidence>
<evidence type="ECO:0000256" key="6">
    <source>
        <dbReference type="ARBA" id="ARBA00022729"/>
    </source>
</evidence>
<dbReference type="PIRSF" id="PIRSF000641">
    <property type="entry name" value="SRK"/>
    <property type="match status" value="1"/>
</dbReference>
<dbReference type="SUPFAM" id="SSF51110">
    <property type="entry name" value="alpha-D-mannose-specific plant lectins"/>
    <property type="match status" value="2"/>
</dbReference>
<evidence type="ECO:0000256" key="8">
    <source>
        <dbReference type="ARBA" id="ARBA00022741"/>
    </source>
</evidence>
<dbReference type="GO" id="GO:0030246">
    <property type="term" value="F:carbohydrate binding"/>
    <property type="evidence" value="ECO:0007669"/>
    <property type="project" value="UniProtKB-KW"/>
</dbReference>
<dbReference type="InterPro" id="IPR017441">
    <property type="entry name" value="Protein_kinase_ATP_BS"/>
</dbReference>
<evidence type="ECO:0000256" key="18">
    <source>
        <dbReference type="PIRNR" id="PIRNR000641"/>
    </source>
</evidence>
<keyword evidence="3" id="KW-0245">EGF-like domain</keyword>
<organism evidence="24">
    <name type="scientific">Davidia involucrata</name>
    <name type="common">Dove tree</name>
    <dbReference type="NCBI Taxonomy" id="16924"/>
    <lineage>
        <taxon>Eukaryota</taxon>
        <taxon>Viridiplantae</taxon>
        <taxon>Streptophyta</taxon>
        <taxon>Embryophyta</taxon>
        <taxon>Tracheophyta</taxon>
        <taxon>Spermatophyta</taxon>
        <taxon>Magnoliopsida</taxon>
        <taxon>eudicotyledons</taxon>
        <taxon>Gunneridae</taxon>
        <taxon>Pentapetalae</taxon>
        <taxon>asterids</taxon>
        <taxon>Cornales</taxon>
        <taxon>Nyssaceae</taxon>
        <taxon>Davidia</taxon>
    </lineage>
</organism>
<keyword evidence="12 20" id="KW-0472">Membrane</keyword>
<gene>
    <name evidence="24" type="ORF">Din_022077</name>
</gene>
<dbReference type="EC" id="2.7.11.1" evidence="18"/>
<dbReference type="SMART" id="SM00108">
    <property type="entry name" value="B_lectin"/>
    <property type="match status" value="1"/>
</dbReference>
<dbReference type="Gene3D" id="2.90.10.10">
    <property type="entry name" value="Bulb-type lectin domain"/>
    <property type="match status" value="1"/>
</dbReference>
<dbReference type="InterPro" id="IPR001480">
    <property type="entry name" value="Bulb-type_lectin_dom"/>
</dbReference>
<evidence type="ECO:0000256" key="7">
    <source>
        <dbReference type="ARBA" id="ARBA00022734"/>
    </source>
</evidence>
<dbReference type="InterPro" id="IPR000719">
    <property type="entry name" value="Prot_kinase_dom"/>
</dbReference>
<keyword evidence="7 24" id="KW-0430">Lectin</keyword>
<accession>A0A5B7AA86</accession>
<comment type="similarity">
    <text evidence="18">Belongs to the protein kinase superfamily. Ser/Thr protein kinase family.</text>
</comment>
<keyword evidence="5 20" id="KW-0812">Transmembrane</keyword>
<evidence type="ECO:0000256" key="21">
    <source>
        <dbReference type="SAM" id="SignalP"/>
    </source>
</evidence>
<protein>
    <recommendedName>
        <fullName evidence="18">Receptor-like serine/threonine-protein kinase</fullName>
        <ecNumber evidence="18">2.7.11.1</ecNumber>
    </recommendedName>
</protein>
<dbReference type="InterPro" id="IPR011009">
    <property type="entry name" value="Kinase-like_dom_sf"/>
</dbReference>
<comment type="catalytic activity">
    <reaction evidence="17 18">
        <text>L-seryl-[protein] + ATP = O-phospho-L-seryl-[protein] + ADP + H(+)</text>
        <dbReference type="Rhea" id="RHEA:17989"/>
        <dbReference type="Rhea" id="RHEA-COMP:9863"/>
        <dbReference type="Rhea" id="RHEA-COMP:11604"/>
        <dbReference type="ChEBI" id="CHEBI:15378"/>
        <dbReference type="ChEBI" id="CHEBI:29999"/>
        <dbReference type="ChEBI" id="CHEBI:30616"/>
        <dbReference type="ChEBI" id="CHEBI:83421"/>
        <dbReference type="ChEBI" id="CHEBI:456216"/>
        <dbReference type="EC" id="2.7.11.1"/>
    </reaction>
</comment>
<proteinExistence type="inferred from homology"/>
<dbReference type="CDD" id="cd00028">
    <property type="entry name" value="B_lectin"/>
    <property type="match status" value="1"/>
</dbReference>
<dbReference type="Gene3D" id="1.10.510.10">
    <property type="entry name" value="Transferase(Phosphotransferase) domain 1"/>
    <property type="match status" value="1"/>
</dbReference>
<dbReference type="FunFam" id="3.30.200.20:FF:000059">
    <property type="entry name" value="S-receptor-like serine/threonine-protein kinase"/>
    <property type="match status" value="1"/>
</dbReference>
<evidence type="ECO:0000256" key="1">
    <source>
        <dbReference type="ARBA" id="ARBA00004479"/>
    </source>
</evidence>
<feature type="signal peptide" evidence="21">
    <location>
        <begin position="1"/>
        <end position="23"/>
    </location>
</feature>
<dbReference type="CDD" id="cd14066">
    <property type="entry name" value="STKc_IRAK"/>
    <property type="match status" value="1"/>
</dbReference>
<name>A0A5B7AA86_DAVIN</name>
<evidence type="ECO:0000256" key="14">
    <source>
        <dbReference type="ARBA" id="ARBA00023170"/>
    </source>
</evidence>
<dbReference type="Gene3D" id="3.30.200.20">
    <property type="entry name" value="Phosphorylase Kinase, domain 1"/>
    <property type="match status" value="1"/>
</dbReference>
<dbReference type="CDD" id="cd01098">
    <property type="entry name" value="PAN_AP_plant"/>
    <property type="match status" value="1"/>
</dbReference>
<dbReference type="Pfam" id="PF00069">
    <property type="entry name" value="Pkinase"/>
    <property type="match status" value="1"/>
</dbReference>
<keyword evidence="10 18" id="KW-0067">ATP-binding</keyword>
<evidence type="ECO:0000313" key="24">
    <source>
        <dbReference type="EMBL" id="MPA52636.1"/>
    </source>
</evidence>
<evidence type="ECO:0000256" key="19">
    <source>
        <dbReference type="PROSITE-ProRule" id="PRU10141"/>
    </source>
</evidence>
<comment type="subcellular location">
    <subcellularLocation>
        <location evidence="1">Membrane</location>
        <topology evidence="1">Single-pass type I membrane protein</topology>
    </subcellularLocation>
</comment>
<dbReference type="PROSITE" id="PS00108">
    <property type="entry name" value="PROTEIN_KINASE_ST"/>
    <property type="match status" value="1"/>
</dbReference>
<dbReference type="SMART" id="SM00220">
    <property type="entry name" value="S_TKc"/>
    <property type="match status" value="1"/>
</dbReference>
<evidence type="ECO:0000256" key="11">
    <source>
        <dbReference type="ARBA" id="ARBA00022989"/>
    </source>
</evidence>
<dbReference type="GO" id="GO:0004674">
    <property type="term" value="F:protein serine/threonine kinase activity"/>
    <property type="evidence" value="ECO:0007669"/>
    <property type="project" value="UniProtKB-KW"/>
</dbReference>
<dbReference type="Gene3D" id="2.90.10.30">
    <property type="match status" value="1"/>
</dbReference>
<evidence type="ECO:0000256" key="4">
    <source>
        <dbReference type="ARBA" id="ARBA00022679"/>
    </source>
</evidence>